<dbReference type="PROSITE" id="PS00211">
    <property type="entry name" value="ABC_TRANSPORTER_1"/>
    <property type="match status" value="1"/>
</dbReference>
<dbReference type="SUPFAM" id="SSF52540">
    <property type="entry name" value="P-loop containing nucleoside triphosphate hydrolases"/>
    <property type="match status" value="1"/>
</dbReference>
<evidence type="ECO:0000256" key="1">
    <source>
        <dbReference type="ARBA" id="ARBA00022741"/>
    </source>
</evidence>
<dbReference type="InterPro" id="IPR003439">
    <property type="entry name" value="ABC_transporter-like_ATP-bd"/>
</dbReference>
<keyword evidence="2 4" id="KW-0067">ATP-binding</keyword>
<evidence type="ECO:0000313" key="4">
    <source>
        <dbReference type="EMBL" id="VEG28952.1"/>
    </source>
</evidence>
<keyword evidence="5" id="KW-1185">Reference proteome</keyword>
<dbReference type="RefSeq" id="WP_126382822.1">
    <property type="nucleotide sequence ID" value="NZ_LR134350.1"/>
</dbReference>
<dbReference type="PANTHER" id="PTHR42794">
    <property type="entry name" value="HEMIN IMPORT ATP-BINDING PROTEIN HMUV"/>
    <property type="match status" value="1"/>
</dbReference>
<keyword evidence="1" id="KW-0547">Nucleotide-binding</keyword>
<proteinExistence type="predicted"/>
<dbReference type="KEGG" id="ahw:NCTC11636_01804"/>
<dbReference type="InterPro" id="IPR003593">
    <property type="entry name" value="AAA+_ATPase"/>
</dbReference>
<dbReference type="EC" id="3.6.3.-" evidence="4"/>
<dbReference type="PROSITE" id="PS50893">
    <property type="entry name" value="ABC_TRANSPORTER_2"/>
    <property type="match status" value="1"/>
</dbReference>
<sequence>MRRRLLASHRTEGAVAVGRCGDLAGTTSCDRAACTPVALEADGVHLRRGRVVALGAVSLHVSPGETVGVVGPNGSGKSSLLRVMGGLTAPSRGRALVAGQDLRTMADRERARLVASVSQEEHTELPFTAREVLLLARAAGLSGWRPYRDEDHAAVEGLAADWELTGLLERSLCEMSGGERKRVLLARAFAQRSGAVILDEPTNHLDLRHQHGLLARLADSPVTALLALHDLDLAAAYCDRVVLMERGRVVSQGRPEEVLTARSVELVYGVPARRADVEGRVRLLVGR</sequence>
<protein>
    <submittedName>
        <fullName evidence="4">Hemin import ATP-binding protein HmuV</fullName>
        <ecNumber evidence="4">3.6.3.-</ecNumber>
    </submittedName>
</protein>
<dbReference type="GO" id="GO:0016887">
    <property type="term" value="F:ATP hydrolysis activity"/>
    <property type="evidence" value="ECO:0007669"/>
    <property type="project" value="InterPro"/>
</dbReference>
<dbReference type="GO" id="GO:0005524">
    <property type="term" value="F:ATP binding"/>
    <property type="evidence" value="ECO:0007669"/>
    <property type="project" value="UniProtKB-KW"/>
</dbReference>
<evidence type="ECO:0000313" key="5">
    <source>
        <dbReference type="Proteomes" id="UP000266895"/>
    </source>
</evidence>
<gene>
    <name evidence="4" type="primary">hmuV</name>
    <name evidence="4" type="ORF">NCTC11636_01804</name>
</gene>
<dbReference type="InterPro" id="IPR017871">
    <property type="entry name" value="ABC_transporter-like_CS"/>
</dbReference>
<dbReference type="Gene3D" id="3.40.50.300">
    <property type="entry name" value="P-loop containing nucleotide triphosphate hydrolases"/>
    <property type="match status" value="1"/>
</dbReference>
<evidence type="ECO:0000259" key="3">
    <source>
        <dbReference type="PROSITE" id="PS50893"/>
    </source>
</evidence>
<dbReference type="Proteomes" id="UP000266895">
    <property type="component" value="Chromosome"/>
</dbReference>
<keyword evidence="4" id="KW-0378">Hydrolase</keyword>
<reference evidence="4 5" key="1">
    <citation type="submission" date="2018-12" db="EMBL/GenBank/DDBJ databases">
        <authorList>
            <consortium name="Pathogen Informatics"/>
        </authorList>
    </citation>
    <scope>NUCLEOTIDE SEQUENCE [LARGE SCALE GENOMIC DNA]</scope>
    <source>
        <strain evidence="4 5">NCTC11636</strain>
    </source>
</reference>
<accession>A0A448HIA1</accession>
<feature type="domain" description="ABC transporter" evidence="3">
    <location>
        <begin position="39"/>
        <end position="271"/>
    </location>
</feature>
<dbReference type="Pfam" id="PF00005">
    <property type="entry name" value="ABC_tran"/>
    <property type="match status" value="1"/>
</dbReference>
<dbReference type="OrthoDB" id="5296765at2"/>
<dbReference type="EMBL" id="LR134350">
    <property type="protein sequence ID" value="VEG28952.1"/>
    <property type="molecule type" value="Genomic_DNA"/>
</dbReference>
<dbReference type="SMART" id="SM00382">
    <property type="entry name" value="AAA"/>
    <property type="match status" value="1"/>
</dbReference>
<dbReference type="InterPro" id="IPR027417">
    <property type="entry name" value="P-loop_NTPase"/>
</dbReference>
<organism evidence="4 5">
    <name type="scientific">Actinomyces howellii</name>
    <dbReference type="NCBI Taxonomy" id="52771"/>
    <lineage>
        <taxon>Bacteria</taxon>
        <taxon>Bacillati</taxon>
        <taxon>Actinomycetota</taxon>
        <taxon>Actinomycetes</taxon>
        <taxon>Actinomycetales</taxon>
        <taxon>Actinomycetaceae</taxon>
        <taxon>Actinomyces</taxon>
    </lineage>
</organism>
<name>A0A448HIA1_9ACTO</name>
<dbReference type="AlphaFoldDB" id="A0A448HIA1"/>
<evidence type="ECO:0000256" key="2">
    <source>
        <dbReference type="ARBA" id="ARBA00022840"/>
    </source>
</evidence>
<dbReference type="PANTHER" id="PTHR42794:SF2">
    <property type="entry name" value="ABC TRANSPORTER ATP-BINDING PROTEIN"/>
    <property type="match status" value="1"/>
</dbReference>